<dbReference type="EMBL" id="JAUJYN010000001">
    <property type="protein sequence ID" value="KAK1280568.1"/>
    <property type="molecule type" value="Genomic_DNA"/>
</dbReference>
<name>A0AAV9BXE4_ACOGR</name>
<evidence type="ECO:0000256" key="2">
    <source>
        <dbReference type="ARBA" id="ARBA00009374"/>
    </source>
</evidence>
<evidence type="ECO:0000313" key="9">
    <source>
        <dbReference type="Proteomes" id="UP001179952"/>
    </source>
</evidence>
<dbReference type="PANTHER" id="PTHR33059">
    <property type="entry name" value="FCS-LIKE ZINC FINGER 5"/>
    <property type="match status" value="1"/>
</dbReference>
<organism evidence="8 9">
    <name type="scientific">Acorus gramineus</name>
    <name type="common">Dwarf sweet flag</name>
    <dbReference type="NCBI Taxonomy" id="55184"/>
    <lineage>
        <taxon>Eukaryota</taxon>
        <taxon>Viridiplantae</taxon>
        <taxon>Streptophyta</taxon>
        <taxon>Embryophyta</taxon>
        <taxon>Tracheophyta</taxon>
        <taxon>Spermatophyta</taxon>
        <taxon>Magnoliopsida</taxon>
        <taxon>Liliopsida</taxon>
        <taxon>Acoraceae</taxon>
        <taxon>Acorus</taxon>
    </lineage>
</organism>
<evidence type="ECO:0000256" key="1">
    <source>
        <dbReference type="ARBA" id="ARBA00004496"/>
    </source>
</evidence>
<proteinExistence type="inferred from homology"/>
<dbReference type="InterPro" id="IPR007650">
    <property type="entry name" value="Zf-FLZ_dom"/>
</dbReference>
<gene>
    <name evidence="8" type="ORF">QJS04_geneDACA019756</name>
</gene>
<evidence type="ECO:0000256" key="3">
    <source>
        <dbReference type="ARBA" id="ARBA00022490"/>
    </source>
</evidence>
<dbReference type="PANTHER" id="PTHR33059:SF84">
    <property type="entry name" value="FCS-LIKE ZINC FINGER 15"/>
    <property type="match status" value="1"/>
</dbReference>
<reference evidence="8" key="1">
    <citation type="journal article" date="2023" name="Nat. Commun.">
        <title>Diploid and tetraploid genomes of Acorus and the evolution of monocots.</title>
        <authorList>
            <person name="Ma L."/>
            <person name="Liu K.W."/>
            <person name="Li Z."/>
            <person name="Hsiao Y.Y."/>
            <person name="Qi Y."/>
            <person name="Fu T."/>
            <person name="Tang G.D."/>
            <person name="Zhang D."/>
            <person name="Sun W.H."/>
            <person name="Liu D.K."/>
            <person name="Li Y."/>
            <person name="Chen G.Z."/>
            <person name="Liu X.D."/>
            <person name="Liao X.Y."/>
            <person name="Jiang Y.T."/>
            <person name="Yu X."/>
            <person name="Hao Y."/>
            <person name="Huang J."/>
            <person name="Zhao X.W."/>
            <person name="Ke S."/>
            <person name="Chen Y.Y."/>
            <person name="Wu W.L."/>
            <person name="Hsu J.L."/>
            <person name="Lin Y.F."/>
            <person name="Huang M.D."/>
            <person name="Li C.Y."/>
            <person name="Huang L."/>
            <person name="Wang Z.W."/>
            <person name="Zhao X."/>
            <person name="Zhong W.Y."/>
            <person name="Peng D.H."/>
            <person name="Ahmad S."/>
            <person name="Lan S."/>
            <person name="Zhang J.S."/>
            <person name="Tsai W.C."/>
            <person name="Van de Peer Y."/>
            <person name="Liu Z.J."/>
        </authorList>
    </citation>
    <scope>NUCLEOTIDE SEQUENCE</scope>
    <source>
        <strain evidence="8">SCP</strain>
    </source>
</reference>
<evidence type="ECO:0000259" key="7">
    <source>
        <dbReference type="PROSITE" id="PS51795"/>
    </source>
</evidence>
<evidence type="ECO:0000256" key="5">
    <source>
        <dbReference type="PROSITE-ProRule" id="PRU01131"/>
    </source>
</evidence>
<dbReference type="PROSITE" id="PS51795">
    <property type="entry name" value="ZF_FLZ"/>
    <property type="match status" value="1"/>
</dbReference>
<evidence type="ECO:0000256" key="6">
    <source>
        <dbReference type="SAM" id="MobiDB-lite"/>
    </source>
</evidence>
<dbReference type="GO" id="GO:0046872">
    <property type="term" value="F:metal ion binding"/>
    <property type="evidence" value="ECO:0007669"/>
    <property type="project" value="UniProtKB-KW"/>
</dbReference>
<comment type="caution">
    <text evidence="8">The sequence shown here is derived from an EMBL/GenBank/DDBJ whole genome shotgun (WGS) entry which is preliminary data.</text>
</comment>
<feature type="compositionally biased region" description="Basic residues" evidence="6">
    <location>
        <begin position="113"/>
        <end position="123"/>
    </location>
</feature>
<evidence type="ECO:0000313" key="8">
    <source>
        <dbReference type="EMBL" id="KAK1280568.1"/>
    </source>
</evidence>
<feature type="zinc finger region" description="FLZ-type" evidence="5">
    <location>
        <begin position="46"/>
        <end position="90"/>
    </location>
</feature>
<evidence type="ECO:0000256" key="4">
    <source>
        <dbReference type="ARBA" id="ARBA00022723"/>
    </source>
</evidence>
<accession>A0AAV9BXE4</accession>
<feature type="region of interest" description="Disordered" evidence="6">
    <location>
        <begin position="106"/>
        <end position="140"/>
    </location>
</feature>
<dbReference type="Pfam" id="PF04570">
    <property type="entry name" value="zf-FLZ"/>
    <property type="match status" value="1"/>
</dbReference>
<dbReference type="GO" id="GO:0005737">
    <property type="term" value="C:cytoplasm"/>
    <property type="evidence" value="ECO:0007669"/>
    <property type="project" value="UniProtKB-SubCell"/>
</dbReference>
<dbReference type="AlphaFoldDB" id="A0AAV9BXE4"/>
<keyword evidence="9" id="KW-1185">Reference proteome</keyword>
<keyword evidence="4" id="KW-0479">Metal-binding</keyword>
<feature type="domain" description="FLZ-type" evidence="7">
    <location>
        <begin position="46"/>
        <end position="90"/>
    </location>
</feature>
<sequence>MAGLSLVLETQNVRLNKGPQIISKATVFKASSASSPPPSPSPCIGGFLDSCFLCKKRLPPGKDIYMYRGDRGFCSVECRCKQIFMDEENLQRENCSFAAMKPVSSSSAASTTSHRHHQRKGGNKNRASAEAVTARGGFVY</sequence>
<dbReference type="Proteomes" id="UP001179952">
    <property type="component" value="Unassembled WGS sequence"/>
</dbReference>
<protein>
    <recommendedName>
        <fullName evidence="7">FLZ-type domain-containing protein</fullName>
    </recommendedName>
</protein>
<comment type="similarity">
    <text evidence="2">Belongs to the FLZ family.</text>
</comment>
<keyword evidence="3" id="KW-0963">Cytoplasm</keyword>
<reference evidence="8" key="2">
    <citation type="submission" date="2023-06" db="EMBL/GenBank/DDBJ databases">
        <authorList>
            <person name="Ma L."/>
            <person name="Liu K.-W."/>
            <person name="Li Z."/>
            <person name="Hsiao Y.-Y."/>
            <person name="Qi Y."/>
            <person name="Fu T."/>
            <person name="Tang G."/>
            <person name="Zhang D."/>
            <person name="Sun W.-H."/>
            <person name="Liu D.-K."/>
            <person name="Li Y."/>
            <person name="Chen G.-Z."/>
            <person name="Liu X.-D."/>
            <person name="Liao X.-Y."/>
            <person name="Jiang Y.-T."/>
            <person name="Yu X."/>
            <person name="Hao Y."/>
            <person name="Huang J."/>
            <person name="Zhao X.-W."/>
            <person name="Ke S."/>
            <person name="Chen Y.-Y."/>
            <person name="Wu W.-L."/>
            <person name="Hsu J.-L."/>
            <person name="Lin Y.-F."/>
            <person name="Huang M.-D."/>
            <person name="Li C.-Y."/>
            <person name="Huang L."/>
            <person name="Wang Z.-W."/>
            <person name="Zhao X."/>
            <person name="Zhong W.-Y."/>
            <person name="Peng D.-H."/>
            <person name="Ahmad S."/>
            <person name="Lan S."/>
            <person name="Zhang J.-S."/>
            <person name="Tsai W.-C."/>
            <person name="Van De Peer Y."/>
            <person name="Liu Z.-J."/>
        </authorList>
    </citation>
    <scope>NUCLEOTIDE SEQUENCE</scope>
    <source>
        <strain evidence="8">SCP</strain>
        <tissue evidence="8">Leaves</tissue>
    </source>
</reference>
<comment type="subcellular location">
    <subcellularLocation>
        <location evidence="1">Cytoplasm</location>
    </subcellularLocation>
</comment>